<evidence type="ECO:0000313" key="2">
    <source>
        <dbReference type="EMBL" id="KIK73343.1"/>
    </source>
</evidence>
<evidence type="ECO:0000256" key="1">
    <source>
        <dbReference type="SAM" id="MobiDB-lite"/>
    </source>
</evidence>
<accession>A0A0D0CCX3</accession>
<keyword evidence="3" id="KW-1185">Reference proteome</keyword>
<reference evidence="3" key="2">
    <citation type="submission" date="2015-01" db="EMBL/GenBank/DDBJ databases">
        <title>Evolutionary Origins and Diversification of the Mycorrhizal Mutualists.</title>
        <authorList>
            <consortium name="DOE Joint Genome Institute"/>
            <consortium name="Mycorrhizal Genomics Consortium"/>
            <person name="Kohler A."/>
            <person name="Kuo A."/>
            <person name="Nagy L.G."/>
            <person name="Floudas D."/>
            <person name="Copeland A."/>
            <person name="Barry K.W."/>
            <person name="Cichocki N."/>
            <person name="Veneault-Fourrey C."/>
            <person name="LaButti K."/>
            <person name="Lindquist E.A."/>
            <person name="Lipzen A."/>
            <person name="Lundell T."/>
            <person name="Morin E."/>
            <person name="Murat C."/>
            <person name="Riley R."/>
            <person name="Ohm R."/>
            <person name="Sun H."/>
            <person name="Tunlid A."/>
            <person name="Henrissat B."/>
            <person name="Grigoriev I.V."/>
            <person name="Hibbett D.S."/>
            <person name="Martin F."/>
        </authorList>
    </citation>
    <scope>NUCLEOTIDE SEQUENCE [LARGE SCALE GENOMIC DNA]</scope>
    <source>
        <strain evidence="3">Ve08.2h10</strain>
    </source>
</reference>
<organism evidence="2 3">
    <name type="scientific">Paxillus rubicundulus Ve08.2h10</name>
    <dbReference type="NCBI Taxonomy" id="930991"/>
    <lineage>
        <taxon>Eukaryota</taxon>
        <taxon>Fungi</taxon>
        <taxon>Dikarya</taxon>
        <taxon>Basidiomycota</taxon>
        <taxon>Agaricomycotina</taxon>
        <taxon>Agaricomycetes</taxon>
        <taxon>Agaricomycetidae</taxon>
        <taxon>Boletales</taxon>
        <taxon>Paxilineae</taxon>
        <taxon>Paxillaceae</taxon>
        <taxon>Paxillus</taxon>
    </lineage>
</organism>
<proteinExistence type="predicted"/>
<name>A0A0D0CCX3_9AGAM</name>
<dbReference type="InParanoid" id="A0A0D0CCX3"/>
<dbReference type="Proteomes" id="UP000054538">
    <property type="component" value="Unassembled WGS sequence"/>
</dbReference>
<dbReference type="EMBL" id="KN829859">
    <property type="protein sequence ID" value="KIK73343.1"/>
    <property type="molecule type" value="Genomic_DNA"/>
</dbReference>
<sequence>MGLSVGEEGVDSVQRARADTTSNTTSKYSNAMGQKLLLAAFAGTQFGQVTLTYSTQGESLPRWNSQQY</sequence>
<dbReference type="AlphaFoldDB" id="A0A0D0CCX3"/>
<dbReference type="HOGENOM" id="CLU_2794697_0_0_1"/>
<protein>
    <submittedName>
        <fullName evidence="2">Uncharacterized protein</fullName>
    </submittedName>
</protein>
<gene>
    <name evidence="2" type="ORF">PAXRUDRAFT_836267</name>
</gene>
<feature type="region of interest" description="Disordered" evidence="1">
    <location>
        <begin position="1"/>
        <end position="27"/>
    </location>
</feature>
<reference evidence="2 3" key="1">
    <citation type="submission" date="2014-04" db="EMBL/GenBank/DDBJ databases">
        <authorList>
            <consortium name="DOE Joint Genome Institute"/>
            <person name="Kuo A."/>
            <person name="Kohler A."/>
            <person name="Jargeat P."/>
            <person name="Nagy L.G."/>
            <person name="Floudas D."/>
            <person name="Copeland A."/>
            <person name="Barry K.W."/>
            <person name="Cichocki N."/>
            <person name="Veneault-Fourrey C."/>
            <person name="LaButti K."/>
            <person name="Lindquist E.A."/>
            <person name="Lipzen A."/>
            <person name="Lundell T."/>
            <person name="Morin E."/>
            <person name="Murat C."/>
            <person name="Sun H."/>
            <person name="Tunlid A."/>
            <person name="Henrissat B."/>
            <person name="Grigoriev I.V."/>
            <person name="Hibbett D.S."/>
            <person name="Martin F."/>
            <person name="Nordberg H.P."/>
            <person name="Cantor M.N."/>
            <person name="Hua S.X."/>
        </authorList>
    </citation>
    <scope>NUCLEOTIDE SEQUENCE [LARGE SCALE GENOMIC DNA]</scope>
    <source>
        <strain evidence="2 3">Ve08.2h10</strain>
    </source>
</reference>
<evidence type="ECO:0000313" key="3">
    <source>
        <dbReference type="Proteomes" id="UP000054538"/>
    </source>
</evidence>